<dbReference type="GO" id="GO:0030154">
    <property type="term" value="P:cell differentiation"/>
    <property type="evidence" value="ECO:0007669"/>
    <property type="project" value="TreeGrafter"/>
</dbReference>
<feature type="DNA-binding region" description="Homeobox" evidence="4">
    <location>
        <begin position="206"/>
        <end position="265"/>
    </location>
</feature>
<dbReference type="Pfam" id="PF00046">
    <property type="entry name" value="Homeodomain"/>
    <property type="match status" value="1"/>
</dbReference>
<accession>A0A507EBQ4</accession>
<protein>
    <recommendedName>
        <fullName evidence="7">Homeobox domain-containing protein</fullName>
    </recommendedName>
</protein>
<keyword evidence="9" id="KW-1185">Reference proteome</keyword>
<dbReference type="EMBL" id="QEAP01000668">
    <property type="protein sequence ID" value="TPX61272.1"/>
    <property type="molecule type" value="Genomic_DNA"/>
</dbReference>
<feature type="compositionally biased region" description="Basic and acidic residues" evidence="6">
    <location>
        <begin position="201"/>
        <end position="211"/>
    </location>
</feature>
<dbReference type="InterPro" id="IPR009057">
    <property type="entry name" value="Homeodomain-like_sf"/>
</dbReference>
<dbReference type="PANTHER" id="PTHR24324">
    <property type="entry name" value="HOMEOBOX PROTEIN HHEX"/>
    <property type="match status" value="1"/>
</dbReference>
<name>A0A507EBQ4_9FUNG</name>
<organism evidence="8 9">
    <name type="scientific">Chytriomyces confervae</name>
    <dbReference type="NCBI Taxonomy" id="246404"/>
    <lineage>
        <taxon>Eukaryota</taxon>
        <taxon>Fungi</taxon>
        <taxon>Fungi incertae sedis</taxon>
        <taxon>Chytridiomycota</taxon>
        <taxon>Chytridiomycota incertae sedis</taxon>
        <taxon>Chytridiomycetes</taxon>
        <taxon>Chytridiales</taxon>
        <taxon>Chytriomycetaceae</taxon>
        <taxon>Chytriomyces</taxon>
    </lineage>
</organism>
<dbReference type="InterPro" id="IPR051000">
    <property type="entry name" value="Homeobox_DNA-bind_prot"/>
</dbReference>
<dbReference type="PROSITE" id="PS50071">
    <property type="entry name" value="HOMEOBOX_2"/>
    <property type="match status" value="1"/>
</dbReference>
<feature type="domain" description="Homeobox" evidence="7">
    <location>
        <begin position="204"/>
        <end position="264"/>
    </location>
</feature>
<feature type="region of interest" description="Disordered" evidence="6">
    <location>
        <begin position="176"/>
        <end position="211"/>
    </location>
</feature>
<dbReference type="PANTHER" id="PTHR24324:SF9">
    <property type="entry name" value="HOMEOBOX DOMAIN-CONTAINING PROTEIN"/>
    <property type="match status" value="1"/>
</dbReference>
<comment type="subcellular location">
    <subcellularLocation>
        <location evidence="4 5">Nucleus</location>
    </subcellularLocation>
</comment>
<feature type="compositionally biased region" description="Polar residues" evidence="6">
    <location>
        <begin position="186"/>
        <end position="200"/>
    </location>
</feature>
<dbReference type="InterPro" id="IPR001356">
    <property type="entry name" value="HD"/>
</dbReference>
<dbReference type="GO" id="GO:0000981">
    <property type="term" value="F:DNA-binding transcription factor activity, RNA polymerase II-specific"/>
    <property type="evidence" value="ECO:0007669"/>
    <property type="project" value="InterPro"/>
</dbReference>
<comment type="caution">
    <text evidence="8">The sequence shown here is derived from an EMBL/GenBank/DDBJ whole genome shotgun (WGS) entry which is preliminary data.</text>
</comment>
<evidence type="ECO:0000256" key="5">
    <source>
        <dbReference type="RuleBase" id="RU000682"/>
    </source>
</evidence>
<keyword evidence="2 4" id="KW-0371">Homeobox</keyword>
<dbReference type="Proteomes" id="UP000320333">
    <property type="component" value="Unassembled WGS sequence"/>
</dbReference>
<keyword evidence="1 4" id="KW-0238">DNA-binding</keyword>
<keyword evidence="3 4" id="KW-0539">Nucleus</keyword>
<dbReference type="GO" id="GO:0000978">
    <property type="term" value="F:RNA polymerase II cis-regulatory region sequence-specific DNA binding"/>
    <property type="evidence" value="ECO:0007669"/>
    <property type="project" value="TreeGrafter"/>
</dbReference>
<dbReference type="InterPro" id="IPR017970">
    <property type="entry name" value="Homeobox_CS"/>
</dbReference>
<evidence type="ECO:0000259" key="7">
    <source>
        <dbReference type="PROSITE" id="PS50071"/>
    </source>
</evidence>
<dbReference type="CDD" id="cd00086">
    <property type="entry name" value="homeodomain"/>
    <property type="match status" value="1"/>
</dbReference>
<dbReference type="OrthoDB" id="6159439at2759"/>
<evidence type="ECO:0000256" key="3">
    <source>
        <dbReference type="ARBA" id="ARBA00023242"/>
    </source>
</evidence>
<gene>
    <name evidence="8" type="ORF">CcCBS67573_g08933</name>
</gene>
<sequence length="317" mass="35403">MQHSLSVLDNEAATANAQFQEMLDARKQSVPGKPFVFATPLMRMHSVTDAPQQGNDFNPAFDAMQQQQTDYYRRMSLPAHLMNGQIPDLVNYSAGLQSNLMNSFSPYIFQGQFEQTASPMVSSMTLESIGIFDPSQNLYNYETAPRAPTPFFDMSASLGTTPMQSPIMHHQTIPTRPEMSHAPESDFSSPPQSPKNGSRRSSSDMGKKSRFKATEAELPILSAVFEKNPFPSAVLRQKLADRLGLESKQIQFWFQNRRATLKINGIHVVKPKKTNTPSASQKPKPALAPLTAGNNYFYVEADAGQPLDYQQHQQQQQ</sequence>
<evidence type="ECO:0000256" key="1">
    <source>
        <dbReference type="ARBA" id="ARBA00023125"/>
    </source>
</evidence>
<dbReference type="SMART" id="SM00389">
    <property type="entry name" value="HOX"/>
    <property type="match status" value="1"/>
</dbReference>
<dbReference type="GO" id="GO:0005634">
    <property type="term" value="C:nucleus"/>
    <property type="evidence" value="ECO:0007669"/>
    <property type="project" value="UniProtKB-SubCell"/>
</dbReference>
<dbReference type="SUPFAM" id="SSF46689">
    <property type="entry name" value="Homeodomain-like"/>
    <property type="match status" value="1"/>
</dbReference>
<evidence type="ECO:0000256" key="2">
    <source>
        <dbReference type="ARBA" id="ARBA00023155"/>
    </source>
</evidence>
<evidence type="ECO:0000256" key="4">
    <source>
        <dbReference type="PROSITE-ProRule" id="PRU00108"/>
    </source>
</evidence>
<dbReference type="PROSITE" id="PS00027">
    <property type="entry name" value="HOMEOBOX_1"/>
    <property type="match status" value="1"/>
</dbReference>
<reference evidence="8 9" key="1">
    <citation type="journal article" date="2019" name="Sci. Rep.">
        <title>Comparative genomics of chytrid fungi reveal insights into the obligate biotrophic and pathogenic lifestyle of Synchytrium endobioticum.</title>
        <authorList>
            <person name="van de Vossenberg B.T.L.H."/>
            <person name="Warris S."/>
            <person name="Nguyen H.D.T."/>
            <person name="van Gent-Pelzer M.P.E."/>
            <person name="Joly D.L."/>
            <person name="van de Geest H.C."/>
            <person name="Bonants P.J.M."/>
            <person name="Smith D.S."/>
            <person name="Levesque C.A."/>
            <person name="van der Lee T.A.J."/>
        </authorList>
    </citation>
    <scope>NUCLEOTIDE SEQUENCE [LARGE SCALE GENOMIC DNA]</scope>
    <source>
        <strain evidence="8 9">CBS 675.73</strain>
    </source>
</reference>
<proteinExistence type="predicted"/>
<dbReference type="AlphaFoldDB" id="A0A507EBQ4"/>
<evidence type="ECO:0000256" key="6">
    <source>
        <dbReference type="SAM" id="MobiDB-lite"/>
    </source>
</evidence>
<dbReference type="Gene3D" id="1.10.10.60">
    <property type="entry name" value="Homeodomain-like"/>
    <property type="match status" value="1"/>
</dbReference>
<evidence type="ECO:0000313" key="9">
    <source>
        <dbReference type="Proteomes" id="UP000320333"/>
    </source>
</evidence>
<evidence type="ECO:0000313" key="8">
    <source>
        <dbReference type="EMBL" id="TPX61272.1"/>
    </source>
</evidence>